<name>G4TQ36_SERID</name>
<gene>
    <name evidence="1" type="ORF">PIIN_07385</name>
</gene>
<evidence type="ECO:0000313" key="2">
    <source>
        <dbReference type="Proteomes" id="UP000007148"/>
    </source>
</evidence>
<organism evidence="1 2">
    <name type="scientific">Serendipita indica (strain DSM 11827)</name>
    <name type="common">Root endophyte fungus</name>
    <name type="synonym">Piriformospora indica</name>
    <dbReference type="NCBI Taxonomy" id="1109443"/>
    <lineage>
        <taxon>Eukaryota</taxon>
        <taxon>Fungi</taxon>
        <taxon>Dikarya</taxon>
        <taxon>Basidiomycota</taxon>
        <taxon>Agaricomycotina</taxon>
        <taxon>Agaricomycetes</taxon>
        <taxon>Sebacinales</taxon>
        <taxon>Serendipitaceae</taxon>
        <taxon>Serendipita</taxon>
    </lineage>
</organism>
<dbReference type="InParanoid" id="G4TQ36"/>
<sequence length="38" mass="4289">MEFFITLKFFALTATEEPKGPEDADEPGTGWNYYCVVA</sequence>
<reference evidence="1 2" key="1">
    <citation type="journal article" date="2011" name="PLoS Pathog.">
        <title>Endophytic Life Strategies Decoded by Genome and Transcriptome Analyses of the Mutualistic Root Symbiont Piriformospora indica.</title>
        <authorList>
            <person name="Zuccaro A."/>
            <person name="Lahrmann U."/>
            <person name="Guldener U."/>
            <person name="Langen G."/>
            <person name="Pfiffi S."/>
            <person name="Biedenkopf D."/>
            <person name="Wong P."/>
            <person name="Samans B."/>
            <person name="Grimm C."/>
            <person name="Basiewicz M."/>
            <person name="Murat C."/>
            <person name="Martin F."/>
            <person name="Kogel K.H."/>
        </authorList>
    </citation>
    <scope>NUCLEOTIDE SEQUENCE [LARGE SCALE GENOMIC DNA]</scope>
    <source>
        <strain evidence="1 2">DSM 11827</strain>
    </source>
</reference>
<dbReference type="Proteomes" id="UP000007148">
    <property type="component" value="Unassembled WGS sequence"/>
</dbReference>
<keyword evidence="2" id="KW-1185">Reference proteome</keyword>
<comment type="caution">
    <text evidence="1">The sequence shown here is derived from an EMBL/GenBank/DDBJ whole genome shotgun (WGS) entry which is preliminary data.</text>
</comment>
<dbReference type="EMBL" id="CAFZ01000224">
    <property type="protein sequence ID" value="CCA73431.1"/>
    <property type="molecule type" value="Genomic_DNA"/>
</dbReference>
<accession>G4TQ36</accession>
<dbReference type="AlphaFoldDB" id="G4TQ36"/>
<protein>
    <submittedName>
        <fullName evidence="1">Uncharacterized protein</fullName>
    </submittedName>
</protein>
<proteinExistence type="predicted"/>
<evidence type="ECO:0000313" key="1">
    <source>
        <dbReference type="EMBL" id="CCA73431.1"/>
    </source>
</evidence>
<dbReference type="HOGENOM" id="CLU_3335807_0_0_1"/>